<proteinExistence type="predicted"/>
<keyword evidence="2" id="KW-1133">Transmembrane helix</keyword>
<evidence type="ECO:0000313" key="4">
    <source>
        <dbReference type="Proteomes" id="UP000019678"/>
    </source>
</evidence>
<organism evidence="3 4">
    <name type="scientific">Chondromyces apiculatus DSM 436</name>
    <dbReference type="NCBI Taxonomy" id="1192034"/>
    <lineage>
        <taxon>Bacteria</taxon>
        <taxon>Pseudomonadati</taxon>
        <taxon>Myxococcota</taxon>
        <taxon>Polyangia</taxon>
        <taxon>Polyangiales</taxon>
        <taxon>Polyangiaceae</taxon>
        <taxon>Chondromyces</taxon>
    </lineage>
</organism>
<reference evidence="3 4" key="1">
    <citation type="submission" date="2013-05" db="EMBL/GenBank/DDBJ databases">
        <title>Genome assembly of Chondromyces apiculatus DSM 436.</title>
        <authorList>
            <person name="Sharma G."/>
            <person name="Khatri I."/>
            <person name="Kaur C."/>
            <person name="Mayilraj S."/>
            <person name="Subramanian S."/>
        </authorList>
    </citation>
    <scope>NUCLEOTIDE SEQUENCE [LARGE SCALE GENOMIC DNA]</scope>
    <source>
        <strain evidence="3 4">DSM 436</strain>
    </source>
</reference>
<keyword evidence="2" id="KW-0812">Transmembrane</keyword>
<feature type="region of interest" description="Disordered" evidence="1">
    <location>
        <begin position="1"/>
        <end position="54"/>
    </location>
</feature>
<feature type="transmembrane region" description="Helical" evidence="2">
    <location>
        <begin position="89"/>
        <end position="107"/>
    </location>
</feature>
<comment type="caution">
    <text evidence="3">The sequence shown here is derived from an EMBL/GenBank/DDBJ whole genome shotgun (WGS) entry which is preliminary data.</text>
</comment>
<dbReference type="EMBL" id="ASRX01000140">
    <property type="protein sequence ID" value="EYF00049.1"/>
    <property type="molecule type" value="Genomic_DNA"/>
</dbReference>
<evidence type="ECO:0000256" key="2">
    <source>
        <dbReference type="SAM" id="Phobius"/>
    </source>
</evidence>
<gene>
    <name evidence="3" type="ORF">CAP_1597</name>
</gene>
<evidence type="ECO:0000313" key="3">
    <source>
        <dbReference type="EMBL" id="EYF00049.1"/>
    </source>
</evidence>
<dbReference type="RefSeq" id="WP_044252432.1">
    <property type="nucleotide sequence ID" value="NZ_ASRX01000140.1"/>
</dbReference>
<evidence type="ECO:0008006" key="5">
    <source>
        <dbReference type="Google" id="ProtNLM"/>
    </source>
</evidence>
<accession>A0A017SSY8</accession>
<sequence length="121" mass="13002">MSEERDGGRGEAITQGGAPGGEGEGREGRAGEGREGHAEEGREQLEARAEATRERLTDAVAELERREEAVEETLKKALAIGKQVLSHPATPVVVVGVVALSVGYAVARSRRRARRRWSLFG</sequence>
<dbReference type="AlphaFoldDB" id="A0A017SSY8"/>
<protein>
    <recommendedName>
        <fullName evidence="5">DUF3618 domain-containing protein</fullName>
    </recommendedName>
</protein>
<keyword evidence="2" id="KW-0472">Membrane</keyword>
<dbReference type="Proteomes" id="UP000019678">
    <property type="component" value="Unassembled WGS sequence"/>
</dbReference>
<evidence type="ECO:0000256" key="1">
    <source>
        <dbReference type="SAM" id="MobiDB-lite"/>
    </source>
</evidence>
<name>A0A017SSY8_9BACT</name>
<keyword evidence="4" id="KW-1185">Reference proteome</keyword>
<feature type="compositionally biased region" description="Basic and acidic residues" evidence="1">
    <location>
        <begin position="23"/>
        <end position="54"/>
    </location>
</feature>